<evidence type="ECO:0000256" key="1">
    <source>
        <dbReference type="SAM" id="Phobius"/>
    </source>
</evidence>
<sequence>MRIFYCQQINLKFDSIEFNNIASPIISFFGFIGIIVTIILGFDQFRHLQSSNYFDYYRSAINNFLTEENDDNLSTIHLLDFTLYCDDKYDELKKFPEYFTDLNDFKKGIKVSSKGKKYDEILGNVRYFRTKLHILLKRYSLMIDEISQHKQLNKTHKELLLKEFFENQITEYTTQLLLADRIELKDVKENFYIAFSNVIKEDLAFYDSDLYELKNKIEENDDLKIYLNENK</sequence>
<comment type="caution">
    <text evidence="2">The sequence shown here is derived from an EMBL/GenBank/DDBJ whole genome shotgun (WGS) entry which is preliminary data.</text>
</comment>
<name>A0A2N3HKN3_9FLAO</name>
<organism evidence="2 3">
    <name type="scientific">Confluentibacter flavum</name>
    <dbReference type="NCBI Taxonomy" id="1909700"/>
    <lineage>
        <taxon>Bacteria</taxon>
        <taxon>Pseudomonadati</taxon>
        <taxon>Bacteroidota</taxon>
        <taxon>Flavobacteriia</taxon>
        <taxon>Flavobacteriales</taxon>
        <taxon>Flavobacteriaceae</taxon>
        <taxon>Confluentibacter</taxon>
    </lineage>
</organism>
<keyword evidence="1" id="KW-1133">Transmembrane helix</keyword>
<accession>A0A2N3HKN3</accession>
<dbReference type="Proteomes" id="UP000233435">
    <property type="component" value="Unassembled WGS sequence"/>
</dbReference>
<gene>
    <name evidence="2" type="ORF">CSW08_07500</name>
</gene>
<keyword evidence="1" id="KW-0812">Transmembrane</keyword>
<proteinExistence type="predicted"/>
<evidence type="ECO:0000313" key="2">
    <source>
        <dbReference type="EMBL" id="PKQ45540.1"/>
    </source>
</evidence>
<feature type="transmembrane region" description="Helical" evidence="1">
    <location>
        <begin position="21"/>
        <end position="42"/>
    </location>
</feature>
<dbReference type="EMBL" id="PJEO01000021">
    <property type="protein sequence ID" value="PKQ45540.1"/>
    <property type="molecule type" value="Genomic_DNA"/>
</dbReference>
<protein>
    <submittedName>
        <fullName evidence="2">Uncharacterized protein</fullName>
    </submittedName>
</protein>
<evidence type="ECO:0000313" key="3">
    <source>
        <dbReference type="Proteomes" id="UP000233435"/>
    </source>
</evidence>
<keyword evidence="3" id="KW-1185">Reference proteome</keyword>
<dbReference type="AlphaFoldDB" id="A0A2N3HKN3"/>
<reference evidence="2 3" key="1">
    <citation type="submission" date="2017-12" db="EMBL/GenBank/DDBJ databases">
        <title>Confluentibacter flavum sp. nov., isolated from the saline lake.</title>
        <authorList>
            <person name="Yu L."/>
        </authorList>
    </citation>
    <scope>NUCLEOTIDE SEQUENCE [LARGE SCALE GENOMIC DNA]</scope>
    <source>
        <strain evidence="2 3">3B</strain>
    </source>
</reference>
<keyword evidence="1" id="KW-0472">Membrane</keyword>